<protein>
    <recommendedName>
        <fullName evidence="19">Tumor necrosis factor ligand superfamily member 10</fullName>
    </recommendedName>
    <alternativeName>
        <fullName evidence="20">TNF-related apoptosis-inducing ligand</fullName>
    </alternativeName>
</protein>
<keyword evidence="13" id="KW-0862">Zinc</keyword>
<dbReference type="Gene3D" id="2.60.120.40">
    <property type="match status" value="1"/>
</dbReference>
<keyword evidence="7" id="KW-0964">Secreted</keyword>
<evidence type="ECO:0000256" key="12">
    <source>
        <dbReference type="ARBA" id="ARBA00022801"/>
    </source>
</evidence>
<dbReference type="InterPro" id="IPR050300">
    <property type="entry name" value="GDXG_lipolytic_enzyme"/>
</dbReference>
<evidence type="ECO:0000256" key="5">
    <source>
        <dbReference type="ARBA" id="ARBA00022475"/>
    </source>
</evidence>
<dbReference type="SUPFAM" id="SSF49842">
    <property type="entry name" value="TNF-like"/>
    <property type="match status" value="1"/>
</dbReference>
<comment type="function">
    <text evidence="17">Cytokine that binds to TNFRSF10A/TRAILR1, TNFRSF10B/TRAILR2, TNFRSF10C/TRAILR3, TNFRSF10D/TRAILR4 and possibly also to TNFRSF11B/OPG. Induces apoptosis. Its activity may be modulated by binding to the decoy receptors TNFRSF10C/TRAILR3, TNFRSF10D/TRAILR4 and TNFRSF11B/OPG that cannot induce apoptosis.</text>
</comment>
<dbReference type="InterPro" id="IPR029058">
    <property type="entry name" value="AB_hydrolase_fold"/>
</dbReference>
<dbReference type="FunFam" id="2.60.120.40:FF:000014">
    <property type="entry name" value="Tumor necrosis factor ligand superfamily member"/>
    <property type="match status" value="1"/>
</dbReference>
<evidence type="ECO:0000256" key="2">
    <source>
        <dbReference type="ARBA" id="ARBA00004613"/>
    </source>
</evidence>
<comment type="subcellular location">
    <subcellularLocation>
        <location evidence="1">Cell membrane</location>
        <topology evidence="1">Single-pass type II membrane protein</topology>
    </subcellularLocation>
    <subcellularLocation>
        <location evidence="2">Secreted</location>
    </subcellularLocation>
</comment>
<comment type="similarity">
    <text evidence="4">Belongs to the 'GDXG' lipolytic enzyme family.</text>
</comment>
<dbReference type="AlphaFoldDB" id="A0AAV9SD53"/>
<dbReference type="SMART" id="SM00207">
    <property type="entry name" value="TNF"/>
    <property type="match status" value="1"/>
</dbReference>
<dbReference type="Gene3D" id="3.40.50.1820">
    <property type="entry name" value="alpha/beta hydrolase"/>
    <property type="match status" value="1"/>
</dbReference>
<proteinExistence type="inferred from homology"/>
<dbReference type="SUPFAM" id="SSF53474">
    <property type="entry name" value="alpha/beta-Hydrolases"/>
    <property type="match status" value="1"/>
</dbReference>
<comment type="similarity">
    <text evidence="3">Belongs to the tumor necrosis factor family.</text>
</comment>
<evidence type="ECO:0000256" key="22">
    <source>
        <dbReference type="SAM" id="Phobius"/>
    </source>
</evidence>
<dbReference type="InterPro" id="IPR006052">
    <property type="entry name" value="TNF_dom"/>
</dbReference>
<dbReference type="PANTHER" id="PTHR48081">
    <property type="entry name" value="AB HYDROLASE SUPERFAMILY PROTEIN C4A8.06C"/>
    <property type="match status" value="1"/>
</dbReference>
<evidence type="ECO:0000256" key="21">
    <source>
        <dbReference type="PROSITE-ProRule" id="PRU10038"/>
    </source>
</evidence>
<evidence type="ECO:0000256" key="19">
    <source>
        <dbReference type="ARBA" id="ARBA00074586"/>
    </source>
</evidence>
<dbReference type="InterPro" id="IPR013094">
    <property type="entry name" value="AB_hydrolase_3"/>
</dbReference>
<dbReference type="GO" id="GO:0046872">
    <property type="term" value="F:metal ion binding"/>
    <property type="evidence" value="ECO:0007669"/>
    <property type="project" value="UniProtKB-KW"/>
</dbReference>
<evidence type="ECO:0000256" key="6">
    <source>
        <dbReference type="ARBA" id="ARBA00022514"/>
    </source>
</evidence>
<name>A0AAV9SD53_9TELE</name>
<evidence type="ECO:0000256" key="7">
    <source>
        <dbReference type="ARBA" id="ARBA00022525"/>
    </source>
</evidence>
<dbReference type="GO" id="GO:0005125">
    <property type="term" value="F:cytokine activity"/>
    <property type="evidence" value="ECO:0007669"/>
    <property type="project" value="UniProtKB-KW"/>
</dbReference>
<comment type="subunit">
    <text evidence="18">Homotrimer. One TNFSF10 homotrimer interacts with three TNFSF10A mononers. One TNFSF10 homotrimer interacts with three TNFSF10B mononers.</text>
</comment>
<dbReference type="Pfam" id="PF07859">
    <property type="entry name" value="Abhydrolase_3"/>
    <property type="match status" value="2"/>
</dbReference>
<dbReference type="EMBL" id="JAHHUM010000601">
    <property type="protein sequence ID" value="KAK5618759.1"/>
    <property type="molecule type" value="Genomic_DNA"/>
</dbReference>
<dbReference type="InterPro" id="IPR021184">
    <property type="entry name" value="TNF_CS"/>
</dbReference>
<evidence type="ECO:0000256" key="11">
    <source>
        <dbReference type="ARBA" id="ARBA00022723"/>
    </source>
</evidence>
<dbReference type="CDD" id="cd00184">
    <property type="entry name" value="TNF"/>
    <property type="match status" value="1"/>
</dbReference>
<feature type="transmembrane region" description="Helical" evidence="22">
    <location>
        <begin position="462"/>
        <end position="489"/>
    </location>
</feature>
<evidence type="ECO:0000256" key="10">
    <source>
        <dbReference type="ARBA" id="ARBA00022703"/>
    </source>
</evidence>
<evidence type="ECO:0000256" key="4">
    <source>
        <dbReference type="ARBA" id="ARBA00010515"/>
    </source>
</evidence>
<keyword evidence="9 22" id="KW-0812">Transmembrane</keyword>
<keyword evidence="25" id="KW-1185">Reference proteome</keyword>
<dbReference type="GO" id="GO:0006955">
    <property type="term" value="P:immune response"/>
    <property type="evidence" value="ECO:0007669"/>
    <property type="project" value="InterPro"/>
</dbReference>
<keyword evidence="12" id="KW-0378">Hydrolase</keyword>
<evidence type="ECO:0000256" key="20">
    <source>
        <dbReference type="ARBA" id="ARBA00083215"/>
    </source>
</evidence>
<dbReference type="Pfam" id="PF00229">
    <property type="entry name" value="TNF"/>
    <property type="match status" value="1"/>
</dbReference>
<dbReference type="GO" id="GO:0005615">
    <property type="term" value="C:extracellular space"/>
    <property type="evidence" value="ECO:0007669"/>
    <property type="project" value="UniProtKB-KW"/>
</dbReference>
<evidence type="ECO:0000256" key="15">
    <source>
        <dbReference type="ARBA" id="ARBA00022989"/>
    </source>
</evidence>
<dbReference type="InterPro" id="IPR008983">
    <property type="entry name" value="Tumour_necrosis_fac-like_dom"/>
</dbReference>
<dbReference type="GO" id="GO:0005164">
    <property type="term" value="F:tumor necrosis factor receptor binding"/>
    <property type="evidence" value="ECO:0007669"/>
    <property type="project" value="InterPro"/>
</dbReference>
<accession>A0AAV9SD53</accession>
<dbReference type="GO" id="GO:0005886">
    <property type="term" value="C:plasma membrane"/>
    <property type="evidence" value="ECO:0007669"/>
    <property type="project" value="UniProtKB-SubCell"/>
</dbReference>
<comment type="caution">
    <text evidence="24">The sequence shown here is derived from an EMBL/GenBank/DDBJ whole genome shotgun (WGS) entry which is preliminary data.</text>
</comment>
<sequence length="747" mass="82446">MRLKVVVVTVLLVAALSYYIYTPLPDAIQEPWKLMVVDAGFRTAINLAALKHQLGLDHYITSVRHTLEGFDSTVTALQGSESTAGVVPGVKVNDITFAHIPVRVYEPPAGGEGHLRRGLMYIHGGGWAFGSGKMGSYDKMSRMISDELNTVVVSVEYRLFPEVHFPEPFLDCVAAAKHFLSAEVLAKYAIDPERVAVSGDSAGGNLAAAVAQEISTDDSMSVKFSVQALIYPALQALDFNTPSYVQNHNMAILSRQVMVQFWLQYLGADISVQPQLIANNHSAMQQLALTSELRSRLDWTTLLTQKFKKSYTPVVVERDLHGLLKKVPGFLDVRSSPLLAGPEVLAKCPRAYILTCEYDVLRDDGLMYARRLQDAGVSVASDYYGDGFHGCLSFTSWPMDFDVGKRALRGFVNWLQNNFDILRKPKPFKPLCSTSRLCCTVFLPPSCFPAETQRCLIKLALLWLKCLGLIILAAILLQTVAVAISFMYFNKVLNTMQESFSRSSVSCLMNAKLQSEFQDPAAEGIRSSDPCWQVTQQLHYHIEKKIADRFQREISTAMRNKLTGALPILGPGVRGVPLPKVAAHVTGVASSTKAPAAAAESPLSNRGYSGERIRAWEGQRGLSFLQNMELKGGELLVPRTGLYYIYAQTYFRLPSVGEMEGEATEEEGAELVQYIYKKMSSYTGPILLMKSSRSVCWPRGLEPGLFSLHQAGTAFLQPADRLFVTVSNASTMEMDGRASYFGAFLVD</sequence>
<dbReference type="GO" id="GO:2001238">
    <property type="term" value="P:positive regulation of extrinsic apoptotic signaling pathway"/>
    <property type="evidence" value="ECO:0007669"/>
    <property type="project" value="UniProtKB-ARBA"/>
</dbReference>
<evidence type="ECO:0000313" key="25">
    <source>
        <dbReference type="Proteomes" id="UP001311232"/>
    </source>
</evidence>
<feature type="active site" evidence="21">
    <location>
        <position position="201"/>
    </location>
</feature>
<keyword evidence="16 22" id="KW-0472">Membrane</keyword>
<evidence type="ECO:0000256" key="18">
    <source>
        <dbReference type="ARBA" id="ARBA00063957"/>
    </source>
</evidence>
<keyword evidence="10" id="KW-0053">Apoptosis</keyword>
<dbReference type="GO" id="GO:0006915">
    <property type="term" value="P:apoptotic process"/>
    <property type="evidence" value="ECO:0007669"/>
    <property type="project" value="UniProtKB-KW"/>
</dbReference>
<keyword evidence="5" id="KW-1003">Cell membrane</keyword>
<evidence type="ECO:0000313" key="24">
    <source>
        <dbReference type="EMBL" id="KAK5618759.1"/>
    </source>
</evidence>
<evidence type="ECO:0000256" key="8">
    <source>
        <dbReference type="ARBA" id="ARBA00022553"/>
    </source>
</evidence>
<evidence type="ECO:0000256" key="1">
    <source>
        <dbReference type="ARBA" id="ARBA00004401"/>
    </source>
</evidence>
<dbReference type="PANTHER" id="PTHR48081:SF29">
    <property type="entry name" value="NEUTRAL CHOLESTEROL ESTER HYDROLASE 1"/>
    <property type="match status" value="1"/>
</dbReference>
<evidence type="ECO:0000256" key="14">
    <source>
        <dbReference type="ARBA" id="ARBA00022968"/>
    </source>
</evidence>
<evidence type="ECO:0000259" key="23">
    <source>
        <dbReference type="PROSITE" id="PS50049"/>
    </source>
</evidence>
<dbReference type="PROSITE" id="PS01174">
    <property type="entry name" value="LIPASE_GDXG_SER"/>
    <property type="match status" value="1"/>
</dbReference>
<evidence type="ECO:0000256" key="3">
    <source>
        <dbReference type="ARBA" id="ARBA00008670"/>
    </source>
</evidence>
<dbReference type="PROSITE" id="PS50049">
    <property type="entry name" value="THD_2"/>
    <property type="match status" value="1"/>
</dbReference>
<keyword evidence="8" id="KW-0597">Phosphoprotein</keyword>
<dbReference type="GO" id="GO:0016787">
    <property type="term" value="F:hydrolase activity"/>
    <property type="evidence" value="ECO:0007669"/>
    <property type="project" value="UniProtKB-KW"/>
</dbReference>
<keyword evidence="15 22" id="KW-1133">Transmembrane helix</keyword>
<reference evidence="24 25" key="1">
    <citation type="submission" date="2021-06" db="EMBL/GenBank/DDBJ databases">
        <authorList>
            <person name="Palmer J.M."/>
        </authorList>
    </citation>
    <scope>NUCLEOTIDE SEQUENCE [LARGE SCALE GENOMIC DNA]</scope>
    <source>
        <strain evidence="24 25">MEX-2019</strain>
        <tissue evidence="24">Muscle</tissue>
    </source>
</reference>
<evidence type="ECO:0000256" key="17">
    <source>
        <dbReference type="ARBA" id="ARBA00055277"/>
    </source>
</evidence>
<dbReference type="InterPro" id="IPR033140">
    <property type="entry name" value="Lipase_GDXG_put_SER_AS"/>
</dbReference>
<feature type="domain" description="THD" evidence="23">
    <location>
        <begin position="581"/>
        <end position="746"/>
    </location>
</feature>
<evidence type="ECO:0000256" key="13">
    <source>
        <dbReference type="ARBA" id="ARBA00022833"/>
    </source>
</evidence>
<gene>
    <name evidence="24" type="ORF">CRENBAI_012173</name>
</gene>
<dbReference type="Proteomes" id="UP001311232">
    <property type="component" value="Unassembled WGS sequence"/>
</dbReference>
<keyword evidence="6" id="KW-0202">Cytokine</keyword>
<dbReference type="PROSITE" id="PS00251">
    <property type="entry name" value="THD_1"/>
    <property type="match status" value="1"/>
</dbReference>
<keyword evidence="14" id="KW-0735">Signal-anchor</keyword>
<keyword evidence="11" id="KW-0479">Metal-binding</keyword>
<organism evidence="24 25">
    <name type="scientific">Crenichthys baileyi</name>
    <name type="common">White River springfish</name>
    <dbReference type="NCBI Taxonomy" id="28760"/>
    <lineage>
        <taxon>Eukaryota</taxon>
        <taxon>Metazoa</taxon>
        <taxon>Chordata</taxon>
        <taxon>Craniata</taxon>
        <taxon>Vertebrata</taxon>
        <taxon>Euteleostomi</taxon>
        <taxon>Actinopterygii</taxon>
        <taxon>Neopterygii</taxon>
        <taxon>Teleostei</taxon>
        <taxon>Neoteleostei</taxon>
        <taxon>Acanthomorphata</taxon>
        <taxon>Ovalentaria</taxon>
        <taxon>Atherinomorphae</taxon>
        <taxon>Cyprinodontiformes</taxon>
        <taxon>Goodeidae</taxon>
        <taxon>Crenichthys</taxon>
    </lineage>
</organism>
<evidence type="ECO:0000256" key="9">
    <source>
        <dbReference type="ARBA" id="ARBA00022692"/>
    </source>
</evidence>
<evidence type="ECO:0000256" key="16">
    <source>
        <dbReference type="ARBA" id="ARBA00023136"/>
    </source>
</evidence>